<comment type="caution">
    <text evidence="1">The sequence shown here is derived from an EMBL/GenBank/DDBJ whole genome shotgun (WGS) entry which is preliminary data.</text>
</comment>
<gene>
    <name evidence="1" type="ORF">LCGC14_1059650</name>
</gene>
<dbReference type="AlphaFoldDB" id="A0A0F9QSB9"/>
<evidence type="ECO:0000313" key="1">
    <source>
        <dbReference type="EMBL" id="KKN08153.1"/>
    </source>
</evidence>
<protein>
    <submittedName>
        <fullName evidence="1">Uncharacterized protein</fullName>
    </submittedName>
</protein>
<name>A0A0F9QSB9_9ZZZZ</name>
<organism evidence="1">
    <name type="scientific">marine sediment metagenome</name>
    <dbReference type="NCBI Taxonomy" id="412755"/>
    <lineage>
        <taxon>unclassified sequences</taxon>
        <taxon>metagenomes</taxon>
        <taxon>ecological metagenomes</taxon>
    </lineage>
</organism>
<sequence>MTKSEQQYAIGRIDDLRRQKCYAIEKAIPVIFAKKLTYDQALKLIRVGKIKMIPRMKDRTLYRSDDFDDVFDVTSLHDYNGSDSYDTKAYNKKCAPIWAEALRIKDQIMLGDAAEALKMIEAFAKM</sequence>
<dbReference type="EMBL" id="LAZR01004488">
    <property type="protein sequence ID" value="KKN08153.1"/>
    <property type="molecule type" value="Genomic_DNA"/>
</dbReference>
<accession>A0A0F9QSB9</accession>
<proteinExistence type="predicted"/>
<reference evidence="1" key="1">
    <citation type="journal article" date="2015" name="Nature">
        <title>Complex archaea that bridge the gap between prokaryotes and eukaryotes.</title>
        <authorList>
            <person name="Spang A."/>
            <person name="Saw J.H."/>
            <person name="Jorgensen S.L."/>
            <person name="Zaremba-Niedzwiedzka K."/>
            <person name="Martijn J."/>
            <person name="Lind A.E."/>
            <person name="van Eijk R."/>
            <person name="Schleper C."/>
            <person name="Guy L."/>
            <person name="Ettema T.J."/>
        </authorList>
    </citation>
    <scope>NUCLEOTIDE SEQUENCE</scope>
</reference>